<sequence length="453" mass="51501">MPVVVPEIYSTDACGVTGAMAILNEESTIRNQLDDKAPPIEQHSPIATKTALAAPISNIRNKTDISSSQSDKELRQKENKLRKMEEELKKEKVIINDAIKDQSHLKSYSLNLEAKNCRNTTTRCKQFNDRTKPSNIQDNGPSSCANGHTSNFANGHASNFNTHISTLENNIINDRITHIENTRQLYRQMHDMELQSIQQRLKNLEASLQQQSFRPEYQPCHFNPFSMQHPTSLGPTYMTRMPSHLPHHRPMHPYWPGSPQLVPTHQPYLHRPLQSQIPPHVWNIPPPNYQYRQQTTDTSNKQHSTHQNLQGANLQYGQESVKNIDSSTQSKLDHSTPSSHIMNQEISIKTKPYTEKTSSSLDKEVIITLNKIEQEKTLSEAQLPQIFQTESKKESSILVPGLPKPICIIDDSDMEDVQLQGEATRSDTHLLDNVTDTKSNCFLELCQKPLMIP</sequence>
<keyword evidence="3" id="KW-1185">Reference proteome</keyword>
<proteinExistence type="predicted"/>
<name>A0A6J8DIU2_MYTCO</name>
<dbReference type="OrthoDB" id="6184641at2759"/>
<evidence type="ECO:0000313" key="3">
    <source>
        <dbReference type="Proteomes" id="UP000507470"/>
    </source>
</evidence>
<organism evidence="2 3">
    <name type="scientific">Mytilus coruscus</name>
    <name type="common">Sea mussel</name>
    <dbReference type="NCBI Taxonomy" id="42192"/>
    <lineage>
        <taxon>Eukaryota</taxon>
        <taxon>Metazoa</taxon>
        <taxon>Spiralia</taxon>
        <taxon>Lophotrochozoa</taxon>
        <taxon>Mollusca</taxon>
        <taxon>Bivalvia</taxon>
        <taxon>Autobranchia</taxon>
        <taxon>Pteriomorphia</taxon>
        <taxon>Mytilida</taxon>
        <taxon>Mytiloidea</taxon>
        <taxon>Mytilidae</taxon>
        <taxon>Mytilinae</taxon>
        <taxon>Mytilus</taxon>
    </lineage>
</organism>
<protein>
    <submittedName>
        <fullName evidence="2">Uncharacterized protein</fullName>
    </submittedName>
</protein>
<dbReference type="EMBL" id="CACVKT020007566">
    <property type="protein sequence ID" value="CAC5408563.1"/>
    <property type="molecule type" value="Genomic_DNA"/>
</dbReference>
<evidence type="ECO:0000256" key="1">
    <source>
        <dbReference type="SAM" id="Coils"/>
    </source>
</evidence>
<keyword evidence="1" id="KW-0175">Coiled coil</keyword>
<gene>
    <name evidence="2" type="ORF">MCOR_41944</name>
</gene>
<dbReference type="AlphaFoldDB" id="A0A6J8DIU2"/>
<feature type="coiled-coil region" evidence="1">
    <location>
        <begin position="67"/>
        <end position="101"/>
    </location>
</feature>
<dbReference type="Proteomes" id="UP000507470">
    <property type="component" value="Unassembled WGS sequence"/>
</dbReference>
<evidence type="ECO:0000313" key="2">
    <source>
        <dbReference type="EMBL" id="CAC5408563.1"/>
    </source>
</evidence>
<accession>A0A6J8DIU2</accession>
<reference evidence="2 3" key="1">
    <citation type="submission" date="2020-06" db="EMBL/GenBank/DDBJ databases">
        <authorList>
            <person name="Li R."/>
            <person name="Bekaert M."/>
        </authorList>
    </citation>
    <scope>NUCLEOTIDE SEQUENCE [LARGE SCALE GENOMIC DNA]</scope>
    <source>
        <strain evidence="3">wild</strain>
    </source>
</reference>
<feature type="coiled-coil region" evidence="1">
    <location>
        <begin position="187"/>
        <end position="214"/>
    </location>
</feature>